<feature type="transmembrane region" description="Helical" evidence="1">
    <location>
        <begin position="7"/>
        <end position="30"/>
    </location>
</feature>
<keyword evidence="1" id="KW-0812">Transmembrane</keyword>
<feature type="transmembrane region" description="Helical" evidence="1">
    <location>
        <begin position="141"/>
        <end position="159"/>
    </location>
</feature>
<protein>
    <submittedName>
        <fullName evidence="2">Uncharacterized protein</fullName>
    </submittedName>
</protein>
<keyword evidence="1" id="KW-1133">Transmembrane helix</keyword>
<feature type="transmembrane region" description="Helical" evidence="1">
    <location>
        <begin position="245"/>
        <end position="268"/>
    </location>
</feature>
<feature type="transmembrane region" description="Helical" evidence="1">
    <location>
        <begin position="195"/>
        <end position="215"/>
    </location>
</feature>
<organism evidence="2 3">
    <name type="scientific">Gimesia maris</name>
    <dbReference type="NCBI Taxonomy" id="122"/>
    <lineage>
        <taxon>Bacteria</taxon>
        <taxon>Pseudomonadati</taxon>
        <taxon>Planctomycetota</taxon>
        <taxon>Planctomycetia</taxon>
        <taxon>Planctomycetales</taxon>
        <taxon>Planctomycetaceae</taxon>
        <taxon>Gimesia</taxon>
    </lineage>
</organism>
<comment type="caution">
    <text evidence="2">The sequence shown here is derived from an EMBL/GenBank/DDBJ whole genome shotgun (WGS) entry which is preliminary data.</text>
</comment>
<reference evidence="2 3" key="1">
    <citation type="journal article" date="2018" name="Nat. Biotechnol.">
        <title>A standardized bacterial taxonomy based on genome phylogeny substantially revises the tree of life.</title>
        <authorList>
            <person name="Parks D.H."/>
            <person name="Chuvochina M."/>
            <person name="Waite D.W."/>
            <person name="Rinke C."/>
            <person name="Skarshewski A."/>
            <person name="Chaumeil P.A."/>
            <person name="Hugenholtz P."/>
        </authorList>
    </citation>
    <scope>NUCLEOTIDE SEQUENCE [LARGE SCALE GENOMIC DNA]</scope>
    <source>
        <strain evidence="2">UBA9375</strain>
    </source>
</reference>
<sequence>MKERTLYRIIALIFLIVVWTYWCPLLVAIVSKTMTQDEISDRVYIISQSAKTYIEEQNKLNSAIRELETKISIADSSELESFIEKYELLSNFAQNYSKRFHLAKYANSQTRHYYFVSYLALSVCLLFRIRNMRSTNEITQITHFHTKSILLGVTFYIFFHWSNWLRNSIFGHEERRLFSYAHFDVSPLGFIFQEIQTVGLMILAGYITCLFIIPFPPKEKDRRMNLDQAYIFSRDLKRKFEAWQIYSLLLILAFLPWTIFFWRIVLAIGESRYFASAVSIHVIWLLIWIVITIPIMKSFEHWHDFTASFASEQSPELMSKIQALEPVSKNMFILSASTGALSFIFPIAQSFF</sequence>
<accession>A0A3D3R6W9</accession>
<evidence type="ECO:0000313" key="2">
    <source>
        <dbReference type="EMBL" id="HCO24509.1"/>
    </source>
</evidence>
<feature type="transmembrane region" description="Helical" evidence="1">
    <location>
        <begin position="274"/>
        <end position="296"/>
    </location>
</feature>
<name>A0A3D3R6W9_9PLAN</name>
<evidence type="ECO:0000256" key="1">
    <source>
        <dbReference type="SAM" id="Phobius"/>
    </source>
</evidence>
<proteinExistence type="predicted"/>
<dbReference type="EMBL" id="DQAY01000098">
    <property type="protein sequence ID" value="HCO24509.1"/>
    <property type="molecule type" value="Genomic_DNA"/>
</dbReference>
<keyword evidence="1" id="KW-0472">Membrane</keyword>
<gene>
    <name evidence="2" type="ORF">DIT97_16295</name>
</gene>
<dbReference type="Proteomes" id="UP000263642">
    <property type="component" value="Unassembled WGS sequence"/>
</dbReference>
<feature type="transmembrane region" description="Helical" evidence="1">
    <location>
        <begin position="112"/>
        <end position="129"/>
    </location>
</feature>
<dbReference type="AlphaFoldDB" id="A0A3D3R6W9"/>
<evidence type="ECO:0000313" key="3">
    <source>
        <dbReference type="Proteomes" id="UP000263642"/>
    </source>
</evidence>